<gene>
    <name evidence="2" type="ORF">ACFQE1_20515</name>
</gene>
<comment type="caution">
    <text evidence="2">The sequence shown here is derived from an EMBL/GenBank/DDBJ whole genome shotgun (WGS) entry which is preliminary data.</text>
</comment>
<dbReference type="Pfam" id="PF00311">
    <property type="entry name" value="PEPcase"/>
    <property type="match status" value="1"/>
</dbReference>
<dbReference type="Proteomes" id="UP001596328">
    <property type="component" value="Unassembled WGS sequence"/>
</dbReference>
<sequence length="213" mass="24041">DPPERVDGHVDGETVQQLLDDVLVEPTFTAHPTEARRKTVKAKLRSIADHVGTLDERLLTDRESGHVWDAVDAEVTSLWQTPQVRNRRPEPQDEARNVQWYLENTLFDVVGEVYKELEETVGEEYSDVEVPKLFEFRSWAGSDRDGNPYVTPEVTDDTLARQRAVVLEKYRTALKRLSGVLSQDGARLDVGEGFEASLADDRERLPAVAETAV</sequence>
<evidence type="ECO:0000313" key="2">
    <source>
        <dbReference type="EMBL" id="MFC6726708.1"/>
    </source>
</evidence>
<dbReference type="InterPro" id="IPR018129">
    <property type="entry name" value="PEP_COase_Lys_AS"/>
</dbReference>
<dbReference type="EMBL" id="JBHSWU010001329">
    <property type="protein sequence ID" value="MFC6726708.1"/>
    <property type="molecule type" value="Genomic_DNA"/>
</dbReference>
<keyword evidence="2" id="KW-0456">Lyase</keyword>
<dbReference type="SUPFAM" id="SSF51621">
    <property type="entry name" value="Phosphoenolpyruvate/pyruvate domain"/>
    <property type="match status" value="1"/>
</dbReference>
<reference evidence="2 3" key="1">
    <citation type="journal article" date="2019" name="Int. J. Syst. Evol. Microbiol.">
        <title>The Global Catalogue of Microorganisms (GCM) 10K type strain sequencing project: providing services to taxonomists for standard genome sequencing and annotation.</title>
        <authorList>
            <consortium name="The Broad Institute Genomics Platform"/>
            <consortium name="The Broad Institute Genome Sequencing Center for Infectious Disease"/>
            <person name="Wu L."/>
            <person name="Ma J."/>
        </authorList>
    </citation>
    <scope>NUCLEOTIDE SEQUENCE [LARGE SCALE GENOMIC DNA]</scope>
    <source>
        <strain evidence="2 3">NBRC 111368</strain>
    </source>
</reference>
<dbReference type="PRINTS" id="PR00150">
    <property type="entry name" value="PEPCARBXLASE"/>
</dbReference>
<accession>A0ABD5S6C2</accession>
<dbReference type="GO" id="GO:0008964">
    <property type="term" value="F:phosphoenolpyruvate carboxylase activity"/>
    <property type="evidence" value="ECO:0007669"/>
    <property type="project" value="UniProtKB-EC"/>
</dbReference>
<dbReference type="PANTHER" id="PTHR30523:SF6">
    <property type="entry name" value="PHOSPHOENOLPYRUVATE CARBOXYLASE"/>
    <property type="match status" value="1"/>
</dbReference>
<keyword evidence="3" id="KW-1185">Reference proteome</keyword>
<feature type="non-terminal residue" evidence="2">
    <location>
        <position position="1"/>
    </location>
</feature>
<comment type="catalytic activity">
    <reaction evidence="1">
        <text>oxaloacetate + phosphate = phosphoenolpyruvate + hydrogencarbonate</text>
        <dbReference type="Rhea" id="RHEA:28370"/>
        <dbReference type="ChEBI" id="CHEBI:16452"/>
        <dbReference type="ChEBI" id="CHEBI:17544"/>
        <dbReference type="ChEBI" id="CHEBI:43474"/>
        <dbReference type="ChEBI" id="CHEBI:58702"/>
        <dbReference type="EC" id="4.1.1.31"/>
    </reaction>
</comment>
<dbReference type="PANTHER" id="PTHR30523">
    <property type="entry name" value="PHOSPHOENOLPYRUVATE CARBOXYLASE"/>
    <property type="match status" value="1"/>
</dbReference>
<organism evidence="2 3">
    <name type="scientific">Halobium palmae</name>
    <dbReference type="NCBI Taxonomy" id="1776492"/>
    <lineage>
        <taxon>Archaea</taxon>
        <taxon>Methanobacteriati</taxon>
        <taxon>Methanobacteriota</taxon>
        <taxon>Stenosarchaea group</taxon>
        <taxon>Halobacteria</taxon>
        <taxon>Halobacteriales</taxon>
        <taxon>Haloferacaceae</taxon>
        <taxon>Halobium</taxon>
    </lineage>
</organism>
<dbReference type="AlphaFoldDB" id="A0ABD5S6C2"/>
<evidence type="ECO:0000256" key="1">
    <source>
        <dbReference type="ARBA" id="ARBA00048995"/>
    </source>
</evidence>
<dbReference type="PROSITE" id="PS00781">
    <property type="entry name" value="PEPCASE_1"/>
    <property type="match status" value="1"/>
</dbReference>
<feature type="non-terminal residue" evidence="2">
    <location>
        <position position="213"/>
    </location>
</feature>
<dbReference type="EC" id="4.1.1.31" evidence="2"/>
<protein>
    <submittedName>
        <fullName evidence="2">Phosphoenolpyruvate carboxylase</fullName>
        <ecNumber evidence="2">4.1.1.31</ecNumber>
    </submittedName>
</protein>
<dbReference type="InterPro" id="IPR021135">
    <property type="entry name" value="PEP_COase"/>
</dbReference>
<name>A0ABD5S6C2_9EURY</name>
<dbReference type="InterPro" id="IPR015813">
    <property type="entry name" value="Pyrv/PenolPyrv_kinase-like_dom"/>
</dbReference>
<evidence type="ECO:0000313" key="3">
    <source>
        <dbReference type="Proteomes" id="UP001596328"/>
    </source>
</evidence>
<proteinExistence type="predicted"/>